<accession>X1V2B1</accession>
<comment type="caution">
    <text evidence="1">The sequence shown here is derived from an EMBL/GenBank/DDBJ whole genome shotgun (WGS) entry which is preliminary data.</text>
</comment>
<sequence length="74" mass="8584">MTLIYKLKRLSGDPVNNIRIINDAVKFAVNENPQLKYKMFGRRHSGARSGKRPKMTRVYRGSFVSKSINTNKRE</sequence>
<reference evidence="1" key="1">
    <citation type="journal article" date="2014" name="Front. Microbiol.">
        <title>High frequency of phylogenetically diverse reductive dehalogenase-homologous genes in deep subseafloor sedimentary metagenomes.</title>
        <authorList>
            <person name="Kawai M."/>
            <person name="Futagami T."/>
            <person name="Toyoda A."/>
            <person name="Takaki Y."/>
            <person name="Nishi S."/>
            <person name="Hori S."/>
            <person name="Arai W."/>
            <person name="Tsubouchi T."/>
            <person name="Morono Y."/>
            <person name="Uchiyama I."/>
            <person name="Ito T."/>
            <person name="Fujiyama A."/>
            <person name="Inagaki F."/>
            <person name="Takami H."/>
        </authorList>
    </citation>
    <scope>NUCLEOTIDE SEQUENCE</scope>
    <source>
        <strain evidence="1">Expedition CK06-06</strain>
    </source>
</reference>
<name>X1V2B1_9ZZZZ</name>
<proteinExistence type="predicted"/>
<dbReference type="AlphaFoldDB" id="X1V2B1"/>
<organism evidence="1">
    <name type="scientific">marine sediment metagenome</name>
    <dbReference type="NCBI Taxonomy" id="412755"/>
    <lineage>
        <taxon>unclassified sequences</taxon>
        <taxon>metagenomes</taxon>
        <taxon>ecological metagenomes</taxon>
    </lineage>
</organism>
<protein>
    <submittedName>
        <fullName evidence="1">Uncharacterized protein</fullName>
    </submittedName>
</protein>
<gene>
    <name evidence="1" type="ORF">S12H4_53966</name>
</gene>
<evidence type="ECO:0000313" key="1">
    <source>
        <dbReference type="EMBL" id="GAJ06301.1"/>
    </source>
</evidence>
<dbReference type="EMBL" id="BARW01034426">
    <property type="protein sequence ID" value="GAJ06301.1"/>
    <property type="molecule type" value="Genomic_DNA"/>
</dbReference>
<feature type="non-terminal residue" evidence="1">
    <location>
        <position position="74"/>
    </location>
</feature>